<sequence>MYVAAIKSPSGRIAKRTFDSAELAARHLLILMKADKWTGDESEAVRSLTAGTPLEHKGFEYHVEPVSGP</sequence>
<organism evidence="1 2">
    <name type="scientific">Kitasatospora cathayae</name>
    <dbReference type="NCBI Taxonomy" id="3004092"/>
    <lineage>
        <taxon>Bacteria</taxon>
        <taxon>Bacillati</taxon>
        <taxon>Actinomycetota</taxon>
        <taxon>Actinomycetes</taxon>
        <taxon>Kitasatosporales</taxon>
        <taxon>Streptomycetaceae</taxon>
        <taxon>Kitasatospora</taxon>
    </lineage>
</organism>
<evidence type="ECO:0008006" key="3">
    <source>
        <dbReference type="Google" id="ProtNLM"/>
    </source>
</evidence>
<name>A0ABY7Q2V4_9ACTN</name>
<proteinExistence type="predicted"/>
<evidence type="ECO:0000313" key="2">
    <source>
        <dbReference type="Proteomes" id="UP001212821"/>
    </source>
</evidence>
<protein>
    <recommendedName>
        <fullName evidence="3">Integrase</fullName>
    </recommendedName>
</protein>
<dbReference type="RefSeq" id="WP_270144115.1">
    <property type="nucleotide sequence ID" value="NZ_CP115450.1"/>
</dbReference>
<keyword evidence="2" id="KW-1185">Reference proteome</keyword>
<reference evidence="2" key="1">
    <citation type="submission" date="2022-12" db="EMBL/GenBank/DDBJ databases">
        <authorList>
            <person name="Mo P."/>
        </authorList>
    </citation>
    <scope>NUCLEOTIDE SEQUENCE [LARGE SCALE GENOMIC DNA]</scope>
    <source>
        <strain evidence="2">HUAS 3-15</strain>
    </source>
</reference>
<dbReference type="EMBL" id="CP115450">
    <property type="protein sequence ID" value="WBP87030.1"/>
    <property type="molecule type" value="Genomic_DNA"/>
</dbReference>
<accession>A0ABY7Q2V4</accession>
<evidence type="ECO:0000313" key="1">
    <source>
        <dbReference type="EMBL" id="WBP87030.1"/>
    </source>
</evidence>
<dbReference type="Proteomes" id="UP001212821">
    <property type="component" value="Chromosome"/>
</dbReference>
<gene>
    <name evidence="1" type="ORF">O1G21_15050</name>
</gene>